<dbReference type="PROSITE" id="PS00061">
    <property type="entry name" value="ADH_SHORT"/>
    <property type="match status" value="1"/>
</dbReference>
<dbReference type="PRINTS" id="PR00081">
    <property type="entry name" value="GDHRDH"/>
</dbReference>
<gene>
    <name evidence="5" type="ORF">GCM10010517_57230</name>
</gene>
<dbReference type="PRINTS" id="PR00080">
    <property type="entry name" value="SDRFAMILY"/>
</dbReference>
<sequence>MPAAFRPLDDKVSMMSNDSQNSHPHNDESPFHNVAAIVTGGAKGIGAAIVRRLAASGASGASVAIVDFDAAAARALADEVPGAFAVTADVGDYTVLSEAMEAACIRLNGLDLLINNAGWDHVQRFTDTDPSLWDKLIHINLKGVFNATHLAIPRLVARGGGRIVNVASDAGRVGSSGEAVYAACKGGTIAFTKSIARETARHGITVNCVCPGPTDTPLLEEIKQDERAAATMDAIVRATPNRRLARPEEIAEAVAFFAAAPAHVTGQVLSVSGGLTMAG</sequence>
<dbReference type="InterPro" id="IPR036291">
    <property type="entry name" value="NAD(P)-bd_dom_sf"/>
</dbReference>
<comment type="caution">
    <text evidence="5">The sequence shown here is derived from an EMBL/GenBank/DDBJ whole genome shotgun (WGS) entry which is preliminary data.</text>
</comment>
<evidence type="ECO:0000256" key="4">
    <source>
        <dbReference type="SAM" id="MobiDB-lite"/>
    </source>
</evidence>
<organism evidence="5 6">
    <name type="scientific">Streptosporangium fragile</name>
    <dbReference type="NCBI Taxonomy" id="46186"/>
    <lineage>
        <taxon>Bacteria</taxon>
        <taxon>Bacillati</taxon>
        <taxon>Actinomycetota</taxon>
        <taxon>Actinomycetes</taxon>
        <taxon>Streptosporangiales</taxon>
        <taxon>Streptosporangiaceae</taxon>
        <taxon>Streptosporangium</taxon>
    </lineage>
</organism>
<comment type="similarity">
    <text evidence="1 3">Belongs to the short-chain dehydrogenases/reductases (SDR) family.</text>
</comment>
<reference evidence="6" key="1">
    <citation type="journal article" date="2019" name="Int. J. Syst. Evol. Microbiol.">
        <title>The Global Catalogue of Microorganisms (GCM) 10K type strain sequencing project: providing services to taxonomists for standard genome sequencing and annotation.</title>
        <authorList>
            <consortium name="The Broad Institute Genomics Platform"/>
            <consortium name="The Broad Institute Genome Sequencing Center for Infectious Disease"/>
            <person name="Wu L."/>
            <person name="Ma J."/>
        </authorList>
    </citation>
    <scope>NUCLEOTIDE SEQUENCE [LARGE SCALE GENOMIC DNA]</scope>
    <source>
        <strain evidence="6">JCM 6242</strain>
    </source>
</reference>
<proteinExistence type="inferred from homology"/>
<dbReference type="InterPro" id="IPR002347">
    <property type="entry name" value="SDR_fam"/>
</dbReference>
<dbReference type="Gene3D" id="3.40.50.720">
    <property type="entry name" value="NAD(P)-binding Rossmann-like Domain"/>
    <property type="match status" value="1"/>
</dbReference>
<feature type="compositionally biased region" description="Polar residues" evidence="4">
    <location>
        <begin position="14"/>
        <end position="23"/>
    </location>
</feature>
<evidence type="ECO:0000256" key="3">
    <source>
        <dbReference type="RuleBase" id="RU000363"/>
    </source>
</evidence>
<dbReference type="SUPFAM" id="SSF51735">
    <property type="entry name" value="NAD(P)-binding Rossmann-fold domains"/>
    <property type="match status" value="1"/>
</dbReference>
<dbReference type="CDD" id="cd05233">
    <property type="entry name" value="SDR_c"/>
    <property type="match status" value="1"/>
</dbReference>
<dbReference type="EMBL" id="BAAAVI010000050">
    <property type="protein sequence ID" value="GAA2892737.1"/>
    <property type="molecule type" value="Genomic_DNA"/>
</dbReference>
<name>A0ABP6INR6_9ACTN</name>
<feature type="region of interest" description="Disordered" evidence="4">
    <location>
        <begin position="1"/>
        <end position="30"/>
    </location>
</feature>
<evidence type="ECO:0000256" key="1">
    <source>
        <dbReference type="ARBA" id="ARBA00006484"/>
    </source>
</evidence>
<dbReference type="InterPro" id="IPR020904">
    <property type="entry name" value="Sc_DH/Rdtase_CS"/>
</dbReference>
<dbReference type="Proteomes" id="UP001500831">
    <property type="component" value="Unassembled WGS sequence"/>
</dbReference>
<dbReference type="Pfam" id="PF00106">
    <property type="entry name" value="adh_short"/>
    <property type="match status" value="1"/>
</dbReference>
<dbReference type="PANTHER" id="PTHR42760">
    <property type="entry name" value="SHORT-CHAIN DEHYDROGENASES/REDUCTASES FAMILY MEMBER"/>
    <property type="match status" value="1"/>
</dbReference>
<protein>
    <submittedName>
        <fullName evidence="5">Glucose 1-dehydrogenase</fullName>
    </submittedName>
</protein>
<evidence type="ECO:0000313" key="5">
    <source>
        <dbReference type="EMBL" id="GAA2892737.1"/>
    </source>
</evidence>
<evidence type="ECO:0000256" key="2">
    <source>
        <dbReference type="ARBA" id="ARBA00023002"/>
    </source>
</evidence>
<keyword evidence="6" id="KW-1185">Reference proteome</keyword>
<dbReference type="PANTHER" id="PTHR42760:SF133">
    <property type="entry name" value="3-OXOACYL-[ACYL-CARRIER-PROTEIN] REDUCTASE"/>
    <property type="match status" value="1"/>
</dbReference>
<evidence type="ECO:0000313" key="6">
    <source>
        <dbReference type="Proteomes" id="UP001500831"/>
    </source>
</evidence>
<accession>A0ABP6INR6</accession>
<keyword evidence="2" id="KW-0560">Oxidoreductase</keyword>